<evidence type="ECO:0000256" key="1">
    <source>
        <dbReference type="ARBA" id="ARBA00001478"/>
    </source>
</evidence>
<organism evidence="10 11">
    <name type="scientific">Aliicoccus persicus</name>
    <dbReference type="NCBI Taxonomy" id="930138"/>
    <lineage>
        <taxon>Bacteria</taxon>
        <taxon>Bacillati</taxon>
        <taxon>Bacillota</taxon>
        <taxon>Bacilli</taxon>
        <taxon>Bacillales</taxon>
        <taxon>Staphylococcaceae</taxon>
        <taxon>Aliicoccus</taxon>
    </lineage>
</organism>
<comment type="pathway">
    <text evidence="7">Glycan biosynthesis; glycogen biosynthesis.</text>
</comment>
<dbReference type="OrthoDB" id="9808590at2"/>
<proteinExistence type="inferred from homology"/>
<comment type="similarity">
    <text evidence="3 7">Belongs to the glycosyltransferase 1 family. Bacterial/plant glycogen synthase subfamily.</text>
</comment>
<dbReference type="InterPro" id="IPR001296">
    <property type="entry name" value="Glyco_trans_1"/>
</dbReference>
<dbReference type="RefSeq" id="WP_091472785.1">
    <property type="nucleotide sequence ID" value="NZ_FOIT01000001.1"/>
</dbReference>
<keyword evidence="6 7" id="KW-0320">Glycogen biosynthesis</keyword>
<dbReference type="EC" id="2.4.1.21" evidence="7"/>
<dbReference type="PANTHER" id="PTHR45825:SF11">
    <property type="entry name" value="ALPHA AMYLASE DOMAIN-CONTAINING PROTEIN"/>
    <property type="match status" value="1"/>
</dbReference>
<dbReference type="NCBIfam" id="TIGR02095">
    <property type="entry name" value="glgA"/>
    <property type="match status" value="1"/>
</dbReference>
<dbReference type="Pfam" id="PF08323">
    <property type="entry name" value="Glyco_transf_5"/>
    <property type="match status" value="1"/>
</dbReference>
<evidence type="ECO:0000259" key="9">
    <source>
        <dbReference type="Pfam" id="PF08323"/>
    </source>
</evidence>
<keyword evidence="5 7" id="KW-0808">Transferase</keyword>
<feature type="binding site" evidence="7">
    <location>
        <position position="16"/>
    </location>
    <ligand>
        <name>ADP-alpha-D-glucose</name>
        <dbReference type="ChEBI" id="CHEBI:57498"/>
    </ligand>
</feature>
<dbReference type="HAMAP" id="MF_00484">
    <property type="entry name" value="Glycogen_synth"/>
    <property type="match status" value="1"/>
</dbReference>
<name>A0A662Z3Q2_9STAP</name>
<dbReference type="GO" id="GO:0005978">
    <property type="term" value="P:glycogen biosynthetic process"/>
    <property type="evidence" value="ECO:0007669"/>
    <property type="project" value="UniProtKB-UniRule"/>
</dbReference>
<dbReference type="SUPFAM" id="SSF53756">
    <property type="entry name" value="UDP-Glycosyltransferase/glycogen phosphorylase"/>
    <property type="match status" value="1"/>
</dbReference>
<feature type="domain" description="Glycosyl transferase family 1" evidence="8">
    <location>
        <begin position="288"/>
        <end position="429"/>
    </location>
</feature>
<evidence type="ECO:0000256" key="3">
    <source>
        <dbReference type="ARBA" id="ARBA00010281"/>
    </source>
</evidence>
<comment type="catalytic activity">
    <reaction evidence="1 7">
        <text>[(1-&gt;4)-alpha-D-glucosyl](n) + ADP-alpha-D-glucose = [(1-&gt;4)-alpha-D-glucosyl](n+1) + ADP + H(+)</text>
        <dbReference type="Rhea" id="RHEA:18189"/>
        <dbReference type="Rhea" id="RHEA-COMP:9584"/>
        <dbReference type="Rhea" id="RHEA-COMP:9587"/>
        <dbReference type="ChEBI" id="CHEBI:15378"/>
        <dbReference type="ChEBI" id="CHEBI:15444"/>
        <dbReference type="ChEBI" id="CHEBI:57498"/>
        <dbReference type="ChEBI" id="CHEBI:456216"/>
        <dbReference type="EC" id="2.4.1.21"/>
    </reaction>
</comment>
<protein>
    <recommendedName>
        <fullName evidence="7">Glycogen synthase</fullName>
        <ecNumber evidence="7">2.4.1.21</ecNumber>
    </recommendedName>
    <alternativeName>
        <fullName evidence="7">Starch [bacterial glycogen] synthase</fullName>
    </alternativeName>
</protein>
<evidence type="ECO:0000259" key="8">
    <source>
        <dbReference type="Pfam" id="PF00534"/>
    </source>
</evidence>
<dbReference type="PANTHER" id="PTHR45825">
    <property type="entry name" value="GRANULE-BOUND STARCH SYNTHASE 1, CHLOROPLASTIC/AMYLOPLASTIC"/>
    <property type="match status" value="1"/>
</dbReference>
<dbReference type="Proteomes" id="UP000243605">
    <property type="component" value="Unassembled WGS sequence"/>
</dbReference>
<evidence type="ECO:0000256" key="6">
    <source>
        <dbReference type="ARBA" id="ARBA00023056"/>
    </source>
</evidence>
<keyword evidence="4 7" id="KW-0328">Glycosyltransferase</keyword>
<evidence type="ECO:0000313" key="10">
    <source>
        <dbReference type="EMBL" id="SEV81018.1"/>
    </source>
</evidence>
<dbReference type="AlphaFoldDB" id="A0A662Z3Q2"/>
<evidence type="ECO:0000256" key="5">
    <source>
        <dbReference type="ARBA" id="ARBA00022679"/>
    </source>
</evidence>
<gene>
    <name evidence="7" type="primary">glgA</name>
    <name evidence="10" type="ORF">SAMN05192557_0130</name>
</gene>
<evidence type="ECO:0000256" key="2">
    <source>
        <dbReference type="ARBA" id="ARBA00002764"/>
    </source>
</evidence>
<dbReference type="CDD" id="cd03791">
    <property type="entry name" value="GT5_Glycogen_synthase_DULL1-like"/>
    <property type="match status" value="1"/>
</dbReference>
<dbReference type="InterPro" id="IPR013534">
    <property type="entry name" value="Starch_synth_cat_dom"/>
</dbReference>
<accession>A0A662Z3Q2</accession>
<dbReference type="UniPathway" id="UPA00164"/>
<evidence type="ECO:0000256" key="4">
    <source>
        <dbReference type="ARBA" id="ARBA00022676"/>
    </source>
</evidence>
<evidence type="ECO:0000313" key="11">
    <source>
        <dbReference type="Proteomes" id="UP000243605"/>
    </source>
</evidence>
<keyword evidence="11" id="KW-1185">Reference proteome</keyword>
<dbReference type="EMBL" id="FOIT01000001">
    <property type="protein sequence ID" value="SEV81018.1"/>
    <property type="molecule type" value="Genomic_DNA"/>
</dbReference>
<feature type="domain" description="Starch synthase catalytic" evidence="9">
    <location>
        <begin position="3"/>
        <end position="230"/>
    </location>
</feature>
<reference evidence="10 11" key="1">
    <citation type="submission" date="2016-10" db="EMBL/GenBank/DDBJ databases">
        <authorList>
            <person name="Varghese N."/>
            <person name="Submissions S."/>
        </authorList>
    </citation>
    <scope>NUCLEOTIDE SEQUENCE [LARGE SCALE GENOMIC DNA]</scope>
    <source>
        <strain evidence="10 11">IBRC-M10081</strain>
    </source>
</reference>
<comment type="function">
    <text evidence="2 7">Synthesizes alpha-1,4-glucan chains using ADP-glucose.</text>
</comment>
<dbReference type="InterPro" id="IPR011835">
    <property type="entry name" value="GS/SS"/>
</dbReference>
<evidence type="ECO:0000256" key="7">
    <source>
        <dbReference type="HAMAP-Rule" id="MF_00484"/>
    </source>
</evidence>
<dbReference type="GO" id="GO:0004373">
    <property type="term" value="F:alpha-1,4-glucan glucosyltransferase (UDP-glucose donor) activity"/>
    <property type="evidence" value="ECO:0007669"/>
    <property type="project" value="InterPro"/>
</dbReference>
<sequence>MKNILFAASECAPYAKSGGLGDIISSLPKALNDKKHRVTVMLPLYEQIKESEVFNAMVEVAEYNTTVVWRNKQMRLFKYVKDGITYLFVDNKYYFGRDNLYGYFDDAERFIYFSNAIMDYLNETDEVYDVLHCHDWQMGSLVASAKILKPQPFKIVYTIHNIHYQGWFNTDDYDNLIELDRIHFDGFLFNGQMNLMKAAIFHADVVTTVSETYANEILSPFFGEGLENLLYSRYDDLYGVRNGLDTQSYDPNRDRSITARYRTSRKSKMRNKLALQHEYGFEVSEDIPMYGLVTRLIEQKGIDLIMRIFEEFMDTHPEAQFVMVGNGEEQYEDYFRMLESKYPDRVRATIGFSEDLARKIYASSDFFLMPSLFEPCGLGQLIAIRYLTLPIVRETGGLRDTVTPFNEFDMSGNGFSFANYNAHDFLNVLNYSYDVFYDDAAMKALFVNMKSSKLGWDTSADQYIKIYE</sequence>
<dbReference type="Gene3D" id="3.40.50.2000">
    <property type="entry name" value="Glycogen Phosphorylase B"/>
    <property type="match status" value="2"/>
</dbReference>
<dbReference type="GO" id="GO:0009011">
    <property type="term" value="F:alpha-1,4-glucan glucosyltransferase (ADP-glucose donor) activity"/>
    <property type="evidence" value="ECO:0007669"/>
    <property type="project" value="UniProtKB-UniRule"/>
</dbReference>
<dbReference type="Pfam" id="PF00534">
    <property type="entry name" value="Glycos_transf_1"/>
    <property type="match status" value="1"/>
</dbReference>